<keyword evidence="3" id="KW-0804">Transcription</keyword>
<dbReference type="PROSITE" id="PS01124">
    <property type="entry name" value="HTH_ARAC_FAMILY_2"/>
    <property type="match status" value="1"/>
</dbReference>
<feature type="domain" description="HTH araC/xylS-type" evidence="4">
    <location>
        <begin position="146"/>
        <end position="244"/>
    </location>
</feature>
<gene>
    <name evidence="5" type="ORF">RM552_17445</name>
</gene>
<dbReference type="SMART" id="SM00342">
    <property type="entry name" value="HTH_ARAC"/>
    <property type="match status" value="1"/>
</dbReference>
<dbReference type="PANTHER" id="PTHR43280:SF28">
    <property type="entry name" value="HTH-TYPE TRANSCRIPTIONAL ACTIVATOR RHAS"/>
    <property type="match status" value="1"/>
</dbReference>
<dbReference type="InterPro" id="IPR020449">
    <property type="entry name" value="Tscrpt_reg_AraC-type_HTH"/>
</dbReference>
<dbReference type="Proteomes" id="UP001253545">
    <property type="component" value="Unassembled WGS sequence"/>
</dbReference>
<protein>
    <submittedName>
        <fullName evidence="5">AraC family transcriptional regulator</fullName>
    </submittedName>
</protein>
<keyword evidence="1" id="KW-0805">Transcription regulation</keyword>
<dbReference type="InterPro" id="IPR009057">
    <property type="entry name" value="Homeodomain-like_sf"/>
</dbReference>
<proteinExistence type="predicted"/>
<evidence type="ECO:0000256" key="3">
    <source>
        <dbReference type="ARBA" id="ARBA00023163"/>
    </source>
</evidence>
<organism evidence="5 6">
    <name type="scientific">Glaciecola petra</name>
    <dbReference type="NCBI Taxonomy" id="3075602"/>
    <lineage>
        <taxon>Bacteria</taxon>
        <taxon>Pseudomonadati</taxon>
        <taxon>Pseudomonadota</taxon>
        <taxon>Gammaproteobacteria</taxon>
        <taxon>Alteromonadales</taxon>
        <taxon>Alteromonadaceae</taxon>
        <taxon>Glaciecola</taxon>
    </lineage>
</organism>
<dbReference type="Pfam" id="PF08448">
    <property type="entry name" value="PAS_4"/>
    <property type="match status" value="1"/>
</dbReference>
<name>A0ABU2ZW93_9ALTE</name>
<accession>A0ABU2ZW93</accession>
<dbReference type="RefSeq" id="WP_311370173.1">
    <property type="nucleotide sequence ID" value="NZ_JAVRHX010000009.1"/>
</dbReference>
<dbReference type="PRINTS" id="PR00032">
    <property type="entry name" value="HTHARAC"/>
</dbReference>
<evidence type="ECO:0000259" key="4">
    <source>
        <dbReference type="PROSITE" id="PS01124"/>
    </source>
</evidence>
<comment type="caution">
    <text evidence="5">The sequence shown here is derived from an EMBL/GenBank/DDBJ whole genome shotgun (WGS) entry which is preliminary data.</text>
</comment>
<dbReference type="InterPro" id="IPR035965">
    <property type="entry name" value="PAS-like_dom_sf"/>
</dbReference>
<dbReference type="Gene3D" id="3.30.450.20">
    <property type="entry name" value="PAS domain"/>
    <property type="match status" value="1"/>
</dbReference>
<dbReference type="Gene3D" id="1.10.10.60">
    <property type="entry name" value="Homeodomain-like"/>
    <property type="match status" value="1"/>
</dbReference>
<evidence type="ECO:0000313" key="6">
    <source>
        <dbReference type="Proteomes" id="UP001253545"/>
    </source>
</evidence>
<dbReference type="SUPFAM" id="SSF46689">
    <property type="entry name" value="Homeodomain-like"/>
    <property type="match status" value="2"/>
</dbReference>
<dbReference type="Pfam" id="PF12833">
    <property type="entry name" value="HTH_18"/>
    <property type="match status" value="1"/>
</dbReference>
<sequence length="245" mass="28382">MKVNNDVVHTQFLKHVGVQQIIRMFDLLPNTLFWIKDAESRIIHANSTYIEHLDNKHLEQIVGKTDSGFSPHHLARQYLNDDKKVLAGEIITDRLELNMLKNGGYGWFSTSKRPLFDIEGKIIGSYGFTQHLEKTSHLLSSVDEIKKPVEYIRENFAQEITVEQLAKISFLSVSALERRFKRQLSKTPKQFINQVRLENARRLILESREPIADIADACGFKEHSYFSKQFKALFAIQPSQLRVEK</sequence>
<reference evidence="5 6" key="1">
    <citation type="submission" date="2023-09" db="EMBL/GenBank/DDBJ databases">
        <authorList>
            <person name="Rey-Velasco X."/>
        </authorList>
    </citation>
    <scope>NUCLEOTIDE SEQUENCE [LARGE SCALE GENOMIC DNA]</scope>
    <source>
        <strain evidence="5 6">P117</strain>
    </source>
</reference>
<evidence type="ECO:0000313" key="5">
    <source>
        <dbReference type="EMBL" id="MDT0596646.1"/>
    </source>
</evidence>
<evidence type="ECO:0000256" key="2">
    <source>
        <dbReference type="ARBA" id="ARBA00023125"/>
    </source>
</evidence>
<dbReference type="PANTHER" id="PTHR43280">
    <property type="entry name" value="ARAC-FAMILY TRANSCRIPTIONAL REGULATOR"/>
    <property type="match status" value="1"/>
</dbReference>
<keyword evidence="2" id="KW-0238">DNA-binding</keyword>
<dbReference type="InterPro" id="IPR018060">
    <property type="entry name" value="HTH_AraC"/>
</dbReference>
<dbReference type="SUPFAM" id="SSF55785">
    <property type="entry name" value="PYP-like sensor domain (PAS domain)"/>
    <property type="match status" value="1"/>
</dbReference>
<keyword evidence="6" id="KW-1185">Reference proteome</keyword>
<evidence type="ECO:0000256" key="1">
    <source>
        <dbReference type="ARBA" id="ARBA00023015"/>
    </source>
</evidence>
<dbReference type="InterPro" id="IPR013656">
    <property type="entry name" value="PAS_4"/>
</dbReference>
<dbReference type="EMBL" id="JAVRHX010000009">
    <property type="protein sequence ID" value="MDT0596646.1"/>
    <property type="molecule type" value="Genomic_DNA"/>
</dbReference>